<evidence type="ECO:0000313" key="4">
    <source>
        <dbReference type="EMBL" id="GAA1990134.1"/>
    </source>
</evidence>
<dbReference type="InterPro" id="IPR032710">
    <property type="entry name" value="NTF2-like_dom_sf"/>
</dbReference>
<dbReference type="RefSeq" id="WP_344065649.1">
    <property type="nucleotide sequence ID" value="NZ_BAAAPU010000010.1"/>
</dbReference>
<organism evidence="4 5">
    <name type="scientific">Terrabacter lapilli</name>
    <dbReference type="NCBI Taxonomy" id="436231"/>
    <lineage>
        <taxon>Bacteria</taxon>
        <taxon>Bacillati</taxon>
        <taxon>Actinomycetota</taxon>
        <taxon>Actinomycetes</taxon>
        <taxon>Micrococcales</taxon>
        <taxon>Intrasporangiaceae</taxon>
        <taxon>Terrabacter</taxon>
    </lineage>
</organism>
<dbReference type="InterPro" id="IPR023006">
    <property type="entry name" value="YchJ-like"/>
</dbReference>
<dbReference type="SUPFAM" id="SSF54427">
    <property type="entry name" value="NTF2-like"/>
    <property type="match status" value="1"/>
</dbReference>
<sequence>MSGEAFGAATPAGACPCGSLLAYAVCCGPLLAGERRAETAEALMRSRYTAFAVADEAYLLRTWHPRTRPERLGLEPAVRWTGLDVVRTDRGGPDDADGVVEFVATWVDRDGTSGRLHEVSSFARRAGRWVYVGGEHR</sequence>
<dbReference type="Proteomes" id="UP001500013">
    <property type="component" value="Unassembled WGS sequence"/>
</dbReference>
<dbReference type="EMBL" id="BAAAPU010000010">
    <property type="protein sequence ID" value="GAA1990134.1"/>
    <property type="molecule type" value="Genomic_DNA"/>
</dbReference>
<evidence type="ECO:0000259" key="3">
    <source>
        <dbReference type="Pfam" id="PF17775"/>
    </source>
</evidence>
<dbReference type="InterPro" id="IPR048469">
    <property type="entry name" value="YchJ-like_M"/>
</dbReference>
<dbReference type="HAMAP" id="MF_00612">
    <property type="entry name" value="UPF0225"/>
    <property type="match status" value="1"/>
</dbReference>
<evidence type="ECO:0000256" key="1">
    <source>
        <dbReference type="ARBA" id="ARBA00010839"/>
    </source>
</evidence>
<feature type="domain" description="YchJ-like middle NTF2-like" evidence="3">
    <location>
        <begin position="39"/>
        <end position="134"/>
    </location>
</feature>
<comment type="caution">
    <text evidence="4">The sequence shown here is derived from an EMBL/GenBank/DDBJ whole genome shotgun (WGS) entry which is preliminary data.</text>
</comment>
<dbReference type="InterPro" id="IPR004027">
    <property type="entry name" value="SEC_C_motif"/>
</dbReference>
<reference evidence="5" key="1">
    <citation type="journal article" date="2019" name="Int. J. Syst. Evol. Microbiol.">
        <title>The Global Catalogue of Microorganisms (GCM) 10K type strain sequencing project: providing services to taxonomists for standard genome sequencing and annotation.</title>
        <authorList>
            <consortium name="The Broad Institute Genomics Platform"/>
            <consortium name="The Broad Institute Genome Sequencing Center for Infectious Disease"/>
            <person name="Wu L."/>
            <person name="Ma J."/>
        </authorList>
    </citation>
    <scope>NUCLEOTIDE SEQUENCE [LARGE SCALE GENOMIC DNA]</scope>
    <source>
        <strain evidence="5">JCM 15628</strain>
    </source>
</reference>
<keyword evidence="5" id="KW-1185">Reference proteome</keyword>
<protein>
    <recommendedName>
        <fullName evidence="2">UPF0225 protein GCM10009817_35170</fullName>
    </recommendedName>
</protein>
<name>A0ABP5E553_9MICO</name>
<dbReference type="Pfam" id="PF17775">
    <property type="entry name" value="YchJ_M-like"/>
    <property type="match status" value="1"/>
</dbReference>
<accession>A0ABP5E553</accession>
<dbReference type="Gene3D" id="3.10.450.50">
    <property type="match status" value="1"/>
</dbReference>
<dbReference type="Pfam" id="PF02810">
    <property type="entry name" value="SEC-C"/>
    <property type="match status" value="1"/>
</dbReference>
<gene>
    <name evidence="4" type="ORF">GCM10009817_35170</name>
</gene>
<proteinExistence type="inferred from homology"/>
<comment type="similarity">
    <text evidence="1 2">Belongs to the UPF0225 family.</text>
</comment>
<evidence type="ECO:0000256" key="2">
    <source>
        <dbReference type="HAMAP-Rule" id="MF_00612"/>
    </source>
</evidence>
<evidence type="ECO:0000313" key="5">
    <source>
        <dbReference type="Proteomes" id="UP001500013"/>
    </source>
</evidence>